<accession>A0AAN9NMZ0</accession>
<keyword evidence="3" id="KW-1185">Reference proteome</keyword>
<keyword evidence="1" id="KW-1133">Transmembrane helix</keyword>
<gene>
    <name evidence="2" type="ORF">VNO80_05947</name>
</gene>
<dbReference type="Proteomes" id="UP001374584">
    <property type="component" value="Unassembled WGS sequence"/>
</dbReference>
<evidence type="ECO:0000313" key="2">
    <source>
        <dbReference type="EMBL" id="KAK7372563.1"/>
    </source>
</evidence>
<keyword evidence="1" id="KW-0812">Transmembrane</keyword>
<evidence type="ECO:0000313" key="3">
    <source>
        <dbReference type="Proteomes" id="UP001374584"/>
    </source>
</evidence>
<dbReference type="EMBL" id="JAYMYR010000003">
    <property type="protein sequence ID" value="KAK7372563.1"/>
    <property type="molecule type" value="Genomic_DNA"/>
</dbReference>
<sequence length="97" mass="10735">MVEAGSLFSNIRHLQSASDRLLQGSDRYQLIQDNENALLQQALAMSMDDPAISHDVRDTDMSEAATDDPELALGEFLCLIVLCLNMGGYFLIMLIDD</sequence>
<reference evidence="2 3" key="1">
    <citation type="submission" date="2024-01" db="EMBL/GenBank/DDBJ databases">
        <title>The genomes of 5 underutilized Papilionoideae crops provide insights into root nodulation and disease resistanc.</title>
        <authorList>
            <person name="Jiang F."/>
        </authorList>
    </citation>
    <scope>NUCLEOTIDE SEQUENCE [LARGE SCALE GENOMIC DNA]</scope>
    <source>
        <strain evidence="2">JINMINGXINNONG_FW02</strain>
        <tissue evidence="2">Leaves</tissue>
    </source>
</reference>
<proteinExistence type="predicted"/>
<dbReference type="AlphaFoldDB" id="A0AAN9NMZ0"/>
<evidence type="ECO:0000256" key="1">
    <source>
        <dbReference type="SAM" id="Phobius"/>
    </source>
</evidence>
<keyword evidence="1" id="KW-0472">Membrane</keyword>
<protein>
    <submittedName>
        <fullName evidence="2">Uncharacterized protein</fullName>
    </submittedName>
</protein>
<organism evidence="2 3">
    <name type="scientific">Phaseolus coccineus</name>
    <name type="common">Scarlet runner bean</name>
    <name type="synonym">Phaseolus multiflorus</name>
    <dbReference type="NCBI Taxonomy" id="3886"/>
    <lineage>
        <taxon>Eukaryota</taxon>
        <taxon>Viridiplantae</taxon>
        <taxon>Streptophyta</taxon>
        <taxon>Embryophyta</taxon>
        <taxon>Tracheophyta</taxon>
        <taxon>Spermatophyta</taxon>
        <taxon>Magnoliopsida</taxon>
        <taxon>eudicotyledons</taxon>
        <taxon>Gunneridae</taxon>
        <taxon>Pentapetalae</taxon>
        <taxon>rosids</taxon>
        <taxon>fabids</taxon>
        <taxon>Fabales</taxon>
        <taxon>Fabaceae</taxon>
        <taxon>Papilionoideae</taxon>
        <taxon>50 kb inversion clade</taxon>
        <taxon>NPAAA clade</taxon>
        <taxon>indigoferoid/millettioid clade</taxon>
        <taxon>Phaseoleae</taxon>
        <taxon>Phaseolus</taxon>
    </lineage>
</organism>
<comment type="caution">
    <text evidence="2">The sequence shown here is derived from an EMBL/GenBank/DDBJ whole genome shotgun (WGS) entry which is preliminary data.</text>
</comment>
<name>A0AAN9NMZ0_PHACN</name>
<feature type="transmembrane region" description="Helical" evidence="1">
    <location>
        <begin position="71"/>
        <end position="95"/>
    </location>
</feature>